<dbReference type="OrthoDB" id="674604at2759"/>
<gene>
    <name evidence="5" type="ORF">SHERM_02112</name>
</gene>
<dbReference type="PROSITE" id="PS50082">
    <property type="entry name" value="WD_REPEATS_2"/>
    <property type="match status" value="3"/>
</dbReference>
<dbReference type="PRINTS" id="PR00320">
    <property type="entry name" value="GPROTEINBRPT"/>
</dbReference>
<keyword evidence="6" id="KW-1185">Reference proteome</keyword>
<dbReference type="Pfam" id="PF00400">
    <property type="entry name" value="WD40"/>
    <property type="match status" value="5"/>
</dbReference>
<organism evidence="5 6">
    <name type="scientific">Striga hermonthica</name>
    <name type="common">Purple witchweed</name>
    <name type="synonym">Buchnera hermonthica</name>
    <dbReference type="NCBI Taxonomy" id="68872"/>
    <lineage>
        <taxon>Eukaryota</taxon>
        <taxon>Viridiplantae</taxon>
        <taxon>Streptophyta</taxon>
        <taxon>Embryophyta</taxon>
        <taxon>Tracheophyta</taxon>
        <taxon>Spermatophyta</taxon>
        <taxon>Magnoliopsida</taxon>
        <taxon>eudicotyledons</taxon>
        <taxon>Gunneridae</taxon>
        <taxon>Pentapetalae</taxon>
        <taxon>asterids</taxon>
        <taxon>lamiids</taxon>
        <taxon>Lamiales</taxon>
        <taxon>Orobanchaceae</taxon>
        <taxon>Buchnereae</taxon>
        <taxon>Striga</taxon>
    </lineage>
</organism>
<dbReference type="InterPro" id="IPR015943">
    <property type="entry name" value="WD40/YVTN_repeat-like_dom_sf"/>
</dbReference>
<feature type="repeat" description="WD" evidence="3">
    <location>
        <begin position="334"/>
        <end position="373"/>
    </location>
</feature>
<dbReference type="Gene3D" id="2.130.10.10">
    <property type="entry name" value="YVTN repeat-like/Quinoprotein amine dehydrogenase"/>
    <property type="match status" value="3"/>
</dbReference>
<dbReference type="EMBL" id="CACSLK010027624">
    <property type="protein sequence ID" value="CAA0826919.1"/>
    <property type="molecule type" value="Genomic_DNA"/>
</dbReference>
<evidence type="ECO:0000256" key="2">
    <source>
        <dbReference type="ARBA" id="ARBA00022737"/>
    </source>
</evidence>
<feature type="region of interest" description="Disordered" evidence="4">
    <location>
        <begin position="1"/>
        <end position="47"/>
    </location>
</feature>
<feature type="compositionally biased region" description="Basic and acidic residues" evidence="4">
    <location>
        <begin position="7"/>
        <end position="16"/>
    </location>
</feature>
<dbReference type="InterPro" id="IPR036322">
    <property type="entry name" value="WD40_repeat_dom_sf"/>
</dbReference>
<proteinExistence type="predicted"/>
<dbReference type="Proteomes" id="UP001153555">
    <property type="component" value="Unassembled WGS sequence"/>
</dbReference>
<evidence type="ECO:0000313" key="6">
    <source>
        <dbReference type="Proteomes" id="UP001153555"/>
    </source>
</evidence>
<dbReference type="InterPro" id="IPR045182">
    <property type="entry name" value="JINGUBANG-like"/>
</dbReference>
<name>A0A9N7NC32_STRHE</name>
<comment type="caution">
    <text evidence="5">The sequence shown here is derived from an EMBL/GenBank/DDBJ whole genome shotgun (WGS) entry which is preliminary data.</text>
</comment>
<keyword evidence="2" id="KW-0677">Repeat</keyword>
<dbReference type="InterPro" id="IPR001680">
    <property type="entry name" value="WD40_rpt"/>
</dbReference>
<evidence type="ECO:0000313" key="5">
    <source>
        <dbReference type="EMBL" id="CAA0826919.1"/>
    </source>
</evidence>
<accession>A0A9N7NC32</accession>
<dbReference type="PANTHER" id="PTHR22844">
    <property type="entry name" value="F-BOX AND WD40 DOMAIN PROTEIN"/>
    <property type="match status" value="1"/>
</dbReference>
<evidence type="ECO:0000256" key="3">
    <source>
        <dbReference type="PROSITE-ProRule" id="PRU00221"/>
    </source>
</evidence>
<sequence length="423" mass="46979">MEFGEESPWKYDDKEQTNVNLPVGFSFDDDDGDDGDDEDDCPHASPRISSVSAVSFPVCPMSPETPYTRSPLHRNSPSPLFLYDCLASLHFSKGSILSIAVTKDSIFTGSSTSKIHAWKLPECMDMGCAKTPSGEIRAMSAHGKTLFTTHGDCRTRAWEFSPAQKFRLKKKATLPPRRKSFFPFSKKGNNNNNNNSTHWHNKVSVSCLAYDTNEELLFMGSADQTVHVWKILEKKCTESFKAHEGRVSAIVVNQQDRCVFTCSCDGTLKMWRRVYRESSHILIMVLMSQPCPINALALSSSPNDCYLYSGSSDGIINFWGKEIISGRYNHAGFLRGHHFAILCLATIGRLILSGSEDATIRIWKREHGSPLHSSLAVIDGHHGPVKCLAAVMKSDYENLGGILVCSASLDQTLKVWKVKVSDS</sequence>
<dbReference type="InterPro" id="IPR020472">
    <property type="entry name" value="WD40_PAC1"/>
</dbReference>
<dbReference type="SUPFAM" id="SSF50978">
    <property type="entry name" value="WD40 repeat-like"/>
    <property type="match status" value="1"/>
</dbReference>
<protein>
    <submittedName>
        <fullName evidence="5">Transducin/WD40 repeat-like superfamily protein</fullName>
    </submittedName>
</protein>
<dbReference type="AlphaFoldDB" id="A0A9N7NC32"/>
<feature type="compositionally biased region" description="Acidic residues" evidence="4">
    <location>
        <begin position="27"/>
        <end position="40"/>
    </location>
</feature>
<dbReference type="PANTHER" id="PTHR22844:SF338">
    <property type="entry name" value="PROTEIN JINGUBANG-LIKE"/>
    <property type="match status" value="1"/>
</dbReference>
<keyword evidence="1 3" id="KW-0853">WD repeat</keyword>
<evidence type="ECO:0000256" key="1">
    <source>
        <dbReference type="ARBA" id="ARBA00022574"/>
    </source>
</evidence>
<reference evidence="5" key="1">
    <citation type="submission" date="2019-12" db="EMBL/GenBank/DDBJ databases">
        <authorList>
            <person name="Scholes J."/>
        </authorList>
    </citation>
    <scope>NUCLEOTIDE SEQUENCE</scope>
</reference>
<evidence type="ECO:0000256" key="4">
    <source>
        <dbReference type="SAM" id="MobiDB-lite"/>
    </source>
</evidence>
<dbReference type="PROSITE" id="PS50294">
    <property type="entry name" value="WD_REPEATS_REGION"/>
    <property type="match status" value="1"/>
</dbReference>
<feature type="repeat" description="WD" evidence="3">
    <location>
        <begin position="240"/>
        <end position="271"/>
    </location>
</feature>
<feature type="repeat" description="WD" evidence="3">
    <location>
        <begin position="205"/>
        <end position="239"/>
    </location>
</feature>
<dbReference type="SMART" id="SM00320">
    <property type="entry name" value="WD40"/>
    <property type="match status" value="6"/>
</dbReference>